<proteinExistence type="predicted"/>
<name>A0AAD7N4C6_9AGAR</name>
<dbReference type="InterPro" id="IPR032675">
    <property type="entry name" value="LRR_dom_sf"/>
</dbReference>
<protein>
    <recommendedName>
        <fullName evidence="3">F-box domain-containing protein</fullName>
    </recommendedName>
</protein>
<dbReference type="Proteomes" id="UP001215598">
    <property type="component" value="Unassembled WGS sequence"/>
</dbReference>
<comment type="caution">
    <text evidence="4">The sequence shown here is derived from an EMBL/GenBank/DDBJ whole genome shotgun (WGS) entry which is preliminary data.</text>
</comment>
<organism evidence="4 5">
    <name type="scientific">Mycena metata</name>
    <dbReference type="NCBI Taxonomy" id="1033252"/>
    <lineage>
        <taxon>Eukaryota</taxon>
        <taxon>Fungi</taxon>
        <taxon>Dikarya</taxon>
        <taxon>Basidiomycota</taxon>
        <taxon>Agaricomycotina</taxon>
        <taxon>Agaricomycetes</taxon>
        <taxon>Agaricomycetidae</taxon>
        <taxon>Agaricales</taxon>
        <taxon>Marasmiineae</taxon>
        <taxon>Mycenaceae</taxon>
        <taxon>Mycena</taxon>
    </lineage>
</organism>
<accession>A0AAD7N4C6</accession>
<feature type="region of interest" description="Disordered" evidence="2">
    <location>
        <begin position="558"/>
        <end position="577"/>
    </location>
</feature>
<dbReference type="InterPro" id="IPR036047">
    <property type="entry name" value="F-box-like_dom_sf"/>
</dbReference>
<dbReference type="InterPro" id="IPR001810">
    <property type="entry name" value="F-box_dom"/>
</dbReference>
<keyword evidence="1" id="KW-0175">Coiled coil</keyword>
<gene>
    <name evidence="4" type="ORF">B0H16DRAFT_1693399</name>
</gene>
<keyword evidence="5" id="KW-1185">Reference proteome</keyword>
<dbReference type="Gene3D" id="3.80.10.10">
    <property type="entry name" value="Ribonuclease Inhibitor"/>
    <property type="match status" value="1"/>
</dbReference>
<dbReference type="AlphaFoldDB" id="A0AAD7N4C6"/>
<evidence type="ECO:0000256" key="1">
    <source>
        <dbReference type="SAM" id="Coils"/>
    </source>
</evidence>
<dbReference type="SUPFAM" id="SSF81383">
    <property type="entry name" value="F-box domain"/>
    <property type="match status" value="1"/>
</dbReference>
<evidence type="ECO:0000256" key="2">
    <source>
        <dbReference type="SAM" id="MobiDB-lite"/>
    </source>
</evidence>
<evidence type="ECO:0000259" key="3">
    <source>
        <dbReference type="Pfam" id="PF12937"/>
    </source>
</evidence>
<dbReference type="Gene3D" id="1.20.1280.50">
    <property type="match status" value="1"/>
</dbReference>
<reference evidence="4" key="1">
    <citation type="submission" date="2023-03" db="EMBL/GenBank/DDBJ databases">
        <title>Massive genome expansion in bonnet fungi (Mycena s.s.) driven by repeated elements and novel gene families across ecological guilds.</title>
        <authorList>
            <consortium name="Lawrence Berkeley National Laboratory"/>
            <person name="Harder C.B."/>
            <person name="Miyauchi S."/>
            <person name="Viragh M."/>
            <person name="Kuo A."/>
            <person name="Thoen E."/>
            <person name="Andreopoulos B."/>
            <person name="Lu D."/>
            <person name="Skrede I."/>
            <person name="Drula E."/>
            <person name="Henrissat B."/>
            <person name="Morin E."/>
            <person name="Kohler A."/>
            <person name="Barry K."/>
            <person name="LaButti K."/>
            <person name="Morin E."/>
            <person name="Salamov A."/>
            <person name="Lipzen A."/>
            <person name="Mereny Z."/>
            <person name="Hegedus B."/>
            <person name="Baldrian P."/>
            <person name="Stursova M."/>
            <person name="Weitz H."/>
            <person name="Taylor A."/>
            <person name="Grigoriev I.V."/>
            <person name="Nagy L.G."/>
            <person name="Martin F."/>
            <person name="Kauserud H."/>
        </authorList>
    </citation>
    <scope>NUCLEOTIDE SEQUENCE</scope>
    <source>
        <strain evidence="4">CBHHK182m</strain>
    </source>
</reference>
<evidence type="ECO:0000313" key="5">
    <source>
        <dbReference type="Proteomes" id="UP001215598"/>
    </source>
</evidence>
<evidence type="ECO:0000313" key="4">
    <source>
        <dbReference type="EMBL" id="KAJ7743860.1"/>
    </source>
</evidence>
<feature type="coiled-coil region" evidence="1">
    <location>
        <begin position="45"/>
        <end position="72"/>
    </location>
</feature>
<feature type="compositionally biased region" description="Acidic residues" evidence="2">
    <location>
        <begin position="558"/>
        <end position="569"/>
    </location>
</feature>
<dbReference type="EMBL" id="JARKIB010000089">
    <property type="protein sequence ID" value="KAJ7743860.1"/>
    <property type="molecule type" value="Genomic_DNA"/>
</dbReference>
<dbReference type="Pfam" id="PF12937">
    <property type="entry name" value="F-box-like"/>
    <property type="match status" value="1"/>
</dbReference>
<feature type="domain" description="F-box" evidence="3">
    <location>
        <begin position="91"/>
        <end position="142"/>
    </location>
</feature>
<sequence length="577" mass="65159">MGGESTHSRKFYVETRRRHTSTSWSVKNSNEALSKLEVGSIHASVQSANSELRNLERKLKAAKKKIQTLTEAHKSVTAFIAAERALLSPIRALPRELLARIFVLRSSISNTHLDYITAALTVSQVCRGWRALAHATAVLWVRFPLYYLDDWGKRIPVHQWVLYKSWLARCGSLTCDVLLRKAPPATVERAKQDDWPDDGHVVLNATHYSYRRLPRTQWSLLDMEYQPNNSYSAEVEDIASVRSLTIHIVDAKKFKRRQSVVERGPKLEELVLRCDPDSLISRPALLPLVPLENVKRCEMSSFPLTNGLQVLSEAEQLETLKWTVSHCEGGETVPHISTKVHTLDLTVWECLGEDGLAPLFDNLTAPQLATLKILWRYHPVYVDMDAAPIWESDRFITFLTRSVASLTSLTLLHANISEEELITLLEHTPLLKQFGLSDRYLREDDGWGVQMLGARLLHRLLPPSPGDLEHTLPLVPKLTTLKLRGGFEGNDMSDTNIMRVFEARYPLTSLEQTEYARLEVGAFHLLRPADHQLGGRISLAERASRLCARGLDFEFTAEAEVDSEDETGSESEGSTSF</sequence>